<dbReference type="InterPro" id="IPR012902">
    <property type="entry name" value="N_methyl_site"/>
</dbReference>
<evidence type="ECO:0000256" key="9">
    <source>
        <dbReference type="ARBA" id="ARBA00025772"/>
    </source>
</evidence>
<comment type="subcellular location">
    <subcellularLocation>
        <location evidence="1">Cell inner membrane</location>
        <topology evidence="1">Single-pass membrane protein</topology>
    </subcellularLocation>
</comment>
<evidence type="ECO:0000256" key="4">
    <source>
        <dbReference type="ARBA" id="ARBA00022481"/>
    </source>
</evidence>
<evidence type="ECO:0000256" key="2">
    <source>
        <dbReference type="ARBA" id="ARBA00021549"/>
    </source>
</evidence>
<keyword evidence="7 12" id="KW-1133">Transmembrane helix</keyword>
<dbReference type="KEGG" id="axx:ERS451415_02371"/>
<comment type="caution">
    <text evidence="14">The sequence shown here is derived from an EMBL/GenBank/DDBJ whole genome shotgun (WGS) entry which is preliminary data.</text>
</comment>
<evidence type="ECO:0000256" key="3">
    <source>
        <dbReference type="ARBA" id="ARBA00022475"/>
    </source>
</evidence>
<keyword evidence="8 12" id="KW-0472">Membrane</keyword>
<evidence type="ECO:0000256" key="5">
    <source>
        <dbReference type="ARBA" id="ARBA00022519"/>
    </source>
</evidence>
<evidence type="ECO:0000256" key="1">
    <source>
        <dbReference type="ARBA" id="ARBA00004377"/>
    </source>
</evidence>
<dbReference type="InterPro" id="IPR045584">
    <property type="entry name" value="Pilin-like"/>
</dbReference>
<name>A0A0D6HCT0_ALCXX</name>
<evidence type="ECO:0000256" key="11">
    <source>
        <dbReference type="SAM" id="MobiDB-lite"/>
    </source>
</evidence>
<comment type="similarity">
    <text evidence="9">Belongs to the GSP H family.</text>
</comment>
<dbReference type="GO" id="GO:0005886">
    <property type="term" value="C:plasma membrane"/>
    <property type="evidence" value="ECO:0007669"/>
    <property type="project" value="UniProtKB-SubCell"/>
</dbReference>
<feature type="region of interest" description="Disordered" evidence="11">
    <location>
        <begin position="65"/>
        <end position="97"/>
    </location>
</feature>
<dbReference type="EMBL" id="JAPZVI010000030">
    <property type="protein sequence ID" value="MCZ8404882.1"/>
    <property type="molecule type" value="Genomic_DNA"/>
</dbReference>
<gene>
    <name evidence="14" type="primary">gspH</name>
    <name evidence="14" type="ORF">O9570_25740</name>
</gene>
<dbReference type="InterPro" id="IPR022346">
    <property type="entry name" value="T2SS_GspH"/>
</dbReference>
<feature type="domain" description="General secretion pathway GspH" evidence="13">
    <location>
        <begin position="47"/>
        <end position="155"/>
    </location>
</feature>
<dbReference type="PROSITE" id="PS00409">
    <property type="entry name" value="PROKAR_NTER_METHYL"/>
    <property type="match status" value="1"/>
</dbReference>
<dbReference type="InterPro" id="IPR002416">
    <property type="entry name" value="T2SS_protein-GspH"/>
</dbReference>
<sequence length="162" mass="17836">MPTSVRGNSERGFTLVEVMVVLVIVAIAASMVSLSVGKGADPLRDDAQRLLDAFTVAEGEARSDGRALRWSPASGGWSFERAGRSDAPTAQDDRPLPMDRLEHDAALRPQSWRAGQVQWRLDPDRPLVFNTEWVADPFSLRLRAGDSHVTLTRDAAGHYDIR</sequence>
<evidence type="ECO:0000256" key="6">
    <source>
        <dbReference type="ARBA" id="ARBA00022692"/>
    </source>
</evidence>
<evidence type="ECO:0000256" key="8">
    <source>
        <dbReference type="ARBA" id="ARBA00023136"/>
    </source>
</evidence>
<dbReference type="GO" id="GO:0015627">
    <property type="term" value="C:type II protein secretion system complex"/>
    <property type="evidence" value="ECO:0007669"/>
    <property type="project" value="InterPro"/>
</dbReference>
<dbReference type="Pfam" id="PF07963">
    <property type="entry name" value="N_methyl"/>
    <property type="match status" value="1"/>
</dbReference>
<dbReference type="SUPFAM" id="SSF54523">
    <property type="entry name" value="Pili subunits"/>
    <property type="match status" value="1"/>
</dbReference>
<accession>A0A0M7IH31</accession>
<dbReference type="RefSeq" id="WP_006387454.1">
    <property type="nucleotide sequence ID" value="NZ_CAJFDJ010000009.1"/>
</dbReference>
<feature type="transmembrane region" description="Helical" evidence="12">
    <location>
        <begin position="12"/>
        <end position="34"/>
    </location>
</feature>
<evidence type="ECO:0000256" key="10">
    <source>
        <dbReference type="ARBA" id="ARBA00030775"/>
    </source>
</evidence>
<dbReference type="NCBIfam" id="TIGR02532">
    <property type="entry name" value="IV_pilin_GFxxxE"/>
    <property type="match status" value="1"/>
</dbReference>
<dbReference type="NCBIfam" id="TIGR01708">
    <property type="entry name" value="typeII_sec_gspH"/>
    <property type="match status" value="1"/>
</dbReference>
<evidence type="ECO:0000256" key="7">
    <source>
        <dbReference type="ARBA" id="ARBA00022989"/>
    </source>
</evidence>
<evidence type="ECO:0000259" key="13">
    <source>
        <dbReference type="Pfam" id="PF12019"/>
    </source>
</evidence>
<keyword evidence="4" id="KW-0488">Methylation</keyword>
<dbReference type="AlphaFoldDB" id="A0A0D6HCT0"/>
<dbReference type="InterPro" id="IPR049875">
    <property type="entry name" value="TypeII_GspH"/>
</dbReference>
<accession>A0A0D6HCT0</accession>
<dbReference type="Proteomes" id="UP001141992">
    <property type="component" value="Unassembled WGS sequence"/>
</dbReference>
<organism evidence="14 15">
    <name type="scientific">Alcaligenes xylosoxydans xylosoxydans</name>
    <name type="common">Achromobacter xylosoxidans</name>
    <dbReference type="NCBI Taxonomy" id="85698"/>
    <lineage>
        <taxon>Bacteria</taxon>
        <taxon>Pseudomonadati</taxon>
        <taxon>Pseudomonadota</taxon>
        <taxon>Betaproteobacteria</taxon>
        <taxon>Burkholderiales</taxon>
        <taxon>Alcaligenaceae</taxon>
        <taxon>Achromobacter</taxon>
    </lineage>
</organism>
<proteinExistence type="inferred from homology"/>
<dbReference type="PRINTS" id="PR00885">
    <property type="entry name" value="BCTERIALGSPH"/>
</dbReference>
<keyword evidence="6 12" id="KW-0812">Transmembrane</keyword>
<keyword evidence="5" id="KW-0997">Cell inner membrane</keyword>
<dbReference type="Pfam" id="PF12019">
    <property type="entry name" value="GspH"/>
    <property type="match status" value="1"/>
</dbReference>
<dbReference type="GO" id="GO:0015628">
    <property type="term" value="P:protein secretion by the type II secretion system"/>
    <property type="evidence" value="ECO:0007669"/>
    <property type="project" value="InterPro"/>
</dbReference>
<keyword evidence="3" id="KW-1003">Cell membrane</keyword>
<evidence type="ECO:0000256" key="12">
    <source>
        <dbReference type="SAM" id="Phobius"/>
    </source>
</evidence>
<dbReference type="eggNOG" id="COG2165">
    <property type="taxonomic scope" value="Bacteria"/>
</dbReference>
<reference evidence="14" key="1">
    <citation type="submission" date="2022-12" db="EMBL/GenBank/DDBJ databases">
        <authorList>
            <person name="Voronina O.L."/>
            <person name="Kunda M.S."/>
            <person name="Ryzhova N."/>
            <person name="Aksenova E.I."/>
        </authorList>
    </citation>
    <scope>NUCLEOTIDE SEQUENCE</scope>
    <source>
        <strain evidence="14">SCCH136:Ach223948</strain>
    </source>
</reference>
<protein>
    <recommendedName>
        <fullName evidence="2">Type II secretion system protein H</fullName>
    </recommendedName>
    <alternativeName>
        <fullName evidence="10">General secretion pathway protein H</fullName>
    </alternativeName>
</protein>
<evidence type="ECO:0000313" key="15">
    <source>
        <dbReference type="Proteomes" id="UP001141992"/>
    </source>
</evidence>
<dbReference type="GeneID" id="75276345"/>
<evidence type="ECO:0000313" key="14">
    <source>
        <dbReference type="EMBL" id="MCZ8404882.1"/>
    </source>
</evidence>